<comment type="catalytic activity">
    <reaction evidence="5">
        <text>O-phospho-L-threonyl-[protein] + H2O = L-threonyl-[protein] + phosphate</text>
        <dbReference type="Rhea" id="RHEA:47004"/>
        <dbReference type="Rhea" id="RHEA-COMP:11060"/>
        <dbReference type="Rhea" id="RHEA-COMP:11605"/>
        <dbReference type="ChEBI" id="CHEBI:15377"/>
        <dbReference type="ChEBI" id="CHEBI:30013"/>
        <dbReference type="ChEBI" id="CHEBI:43474"/>
        <dbReference type="ChEBI" id="CHEBI:61977"/>
        <dbReference type="EC" id="3.1.3.16"/>
    </reaction>
</comment>
<protein>
    <recommendedName>
        <fullName evidence="1">protein-serine/threonine phosphatase</fullName>
        <ecNumber evidence="1">3.1.3.16</ecNumber>
    </recommendedName>
</protein>
<dbReference type="InterPro" id="IPR004843">
    <property type="entry name" value="Calcineurin-like_PHP"/>
</dbReference>
<evidence type="ECO:0000256" key="5">
    <source>
        <dbReference type="ARBA" id="ARBA00048336"/>
    </source>
</evidence>
<proteinExistence type="predicted"/>
<evidence type="ECO:0000256" key="1">
    <source>
        <dbReference type="ARBA" id="ARBA00013081"/>
    </source>
</evidence>
<dbReference type="SUPFAM" id="SSF56300">
    <property type="entry name" value="Metallo-dependent phosphatases"/>
    <property type="match status" value="1"/>
</dbReference>
<keyword evidence="2" id="KW-0479">Metal-binding</keyword>
<dbReference type="PANTHER" id="PTHR45619">
    <property type="entry name" value="SERINE/THREONINE-PROTEIN PHOSPHATASE PP2A-RELATED"/>
    <property type="match status" value="1"/>
</dbReference>
<dbReference type="InterPro" id="IPR047129">
    <property type="entry name" value="PPA2-like"/>
</dbReference>
<accession>A0A3F3Q9S8</accession>
<dbReference type="GO" id="GO:0004722">
    <property type="term" value="F:protein serine/threonine phosphatase activity"/>
    <property type="evidence" value="ECO:0007669"/>
    <property type="project" value="UniProtKB-EC"/>
</dbReference>
<dbReference type="Proteomes" id="UP000253729">
    <property type="component" value="Unassembled WGS sequence"/>
</dbReference>
<evidence type="ECO:0000256" key="3">
    <source>
        <dbReference type="ARBA" id="ARBA00022801"/>
    </source>
</evidence>
<dbReference type="EMBL" id="KZ852039">
    <property type="protein sequence ID" value="RDH35964.1"/>
    <property type="molecule type" value="Genomic_DNA"/>
</dbReference>
<dbReference type="GeneID" id="38137240"/>
<dbReference type="EC" id="3.1.3.16" evidence="1"/>
<dbReference type="SMART" id="SM00156">
    <property type="entry name" value="PP2Ac"/>
    <property type="match status" value="1"/>
</dbReference>
<name>A0A3F3Q9S8_9EURO</name>
<sequence length="263" mass="30015">MRTLDAWIKQLMKFKILSEDDVDRLCDQAREVVQDEKSNVQTASSLVTVCGVIHGQCHDLIELFRTSGPCDYVDRGYHSVESRITIFWGTTIRQCLRKYGNARVWTLFTDLLDYLPLAALINNGIFCLHGGLSTSIDTLDNIRELDRVHEPPHDGPMCDLLWSDPDDRCGWGISSRGAGLVARAYQMVMDGYLWSHDRNVVTVFSAPEYCYRCGNLVATLEVDEQLDYQFIQFDPSPWTGEPTVHRRTPAYFLHLQSCPYIAI</sequence>
<dbReference type="InterPro" id="IPR029052">
    <property type="entry name" value="Metallo-depent_PP-like"/>
</dbReference>
<dbReference type="Gene3D" id="3.60.21.10">
    <property type="match status" value="2"/>
</dbReference>
<evidence type="ECO:0000256" key="4">
    <source>
        <dbReference type="ARBA" id="ARBA00023211"/>
    </source>
</evidence>
<reference evidence="7 8" key="1">
    <citation type="submission" date="2018-07" db="EMBL/GenBank/DDBJ databases">
        <title>The genomes of Aspergillus section Nigri reveals drivers in fungal speciation.</title>
        <authorList>
            <consortium name="DOE Joint Genome Institute"/>
            <person name="Vesth T.C."/>
            <person name="Nybo J."/>
            <person name="Theobald S."/>
            <person name="Brandl J."/>
            <person name="Frisvad J.C."/>
            <person name="Nielsen K.F."/>
            <person name="Lyhne E.K."/>
            <person name="Kogle M.E."/>
            <person name="Kuo A."/>
            <person name="Riley R."/>
            <person name="Clum A."/>
            <person name="Nolan M."/>
            <person name="Lipzen A."/>
            <person name="Salamov A."/>
            <person name="Henrissat B."/>
            <person name="Wiebenga A."/>
            <person name="De vries R.P."/>
            <person name="Grigoriev I.V."/>
            <person name="Mortensen U.H."/>
            <person name="Andersen M.R."/>
            <person name="Baker S.E."/>
        </authorList>
    </citation>
    <scope>NUCLEOTIDE SEQUENCE [LARGE SCALE GENOMIC DNA]</scope>
    <source>
        <strain evidence="7 8">CBS 139.54b</strain>
    </source>
</reference>
<feature type="domain" description="Serine/threonine specific protein phosphatases" evidence="6">
    <location>
        <begin position="17"/>
        <end position="237"/>
    </location>
</feature>
<keyword evidence="3" id="KW-0378">Hydrolase</keyword>
<evidence type="ECO:0000313" key="8">
    <source>
        <dbReference type="Proteomes" id="UP000253729"/>
    </source>
</evidence>
<dbReference type="STRING" id="1341132.A0A3F3Q9S8"/>
<gene>
    <name evidence="7" type="ORF">BDQ94DRAFT_158121</name>
</gene>
<dbReference type="InterPro" id="IPR006186">
    <property type="entry name" value="Ser/Thr-sp_prot-phosphatase"/>
</dbReference>
<dbReference type="RefSeq" id="XP_026628986.1">
    <property type="nucleotide sequence ID" value="XM_026768884.1"/>
</dbReference>
<dbReference type="GO" id="GO:0046872">
    <property type="term" value="F:metal ion binding"/>
    <property type="evidence" value="ECO:0007669"/>
    <property type="project" value="UniProtKB-KW"/>
</dbReference>
<keyword evidence="4" id="KW-0464">Manganese</keyword>
<organism evidence="7 8">
    <name type="scientific">Aspergillus welwitschiae</name>
    <dbReference type="NCBI Taxonomy" id="1341132"/>
    <lineage>
        <taxon>Eukaryota</taxon>
        <taxon>Fungi</taxon>
        <taxon>Dikarya</taxon>
        <taxon>Ascomycota</taxon>
        <taxon>Pezizomycotina</taxon>
        <taxon>Eurotiomycetes</taxon>
        <taxon>Eurotiomycetidae</taxon>
        <taxon>Eurotiales</taxon>
        <taxon>Aspergillaceae</taxon>
        <taxon>Aspergillus</taxon>
        <taxon>Aspergillus subgen. Circumdati</taxon>
    </lineage>
</organism>
<keyword evidence="8" id="KW-1185">Reference proteome</keyword>
<evidence type="ECO:0000259" key="6">
    <source>
        <dbReference type="SMART" id="SM00156"/>
    </source>
</evidence>
<evidence type="ECO:0000313" key="7">
    <source>
        <dbReference type="EMBL" id="RDH35964.1"/>
    </source>
</evidence>
<dbReference type="PRINTS" id="PR00114">
    <property type="entry name" value="STPHPHTASE"/>
</dbReference>
<dbReference type="Pfam" id="PF00149">
    <property type="entry name" value="Metallophos"/>
    <property type="match status" value="1"/>
</dbReference>
<evidence type="ECO:0000256" key="2">
    <source>
        <dbReference type="ARBA" id="ARBA00022723"/>
    </source>
</evidence>
<dbReference type="AlphaFoldDB" id="A0A3F3Q9S8"/>